<dbReference type="InterPro" id="IPR001091">
    <property type="entry name" value="RM_Methyltransferase"/>
</dbReference>
<gene>
    <name evidence="7" type="ORF">NSO95_05840</name>
</gene>
<evidence type="ECO:0000259" key="6">
    <source>
        <dbReference type="Pfam" id="PF01555"/>
    </source>
</evidence>
<comment type="catalytic activity">
    <reaction evidence="4">
        <text>a 2'-deoxyadenosine in DNA + S-adenosyl-L-methionine = an N(6)-methyl-2'-deoxyadenosine in DNA + S-adenosyl-L-homocysteine + H(+)</text>
        <dbReference type="Rhea" id="RHEA:15197"/>
        <dbReference type="Rhea" id="RHEA-COMP:12418"/>
        <dbReference type="Rhea" id="RHEA-COMP:12419"/>
        <dbReference type="ChEBI" id="CHEBI:15378"/>
        <dbReference type="ChEBI" id="CHEBI:57856"/>
        <dbReference type="ChEBI" id="CHEBI:59789"/>
        <dbReference type="ChEBI" id="CHEBI:90615"/>
        <dbReference type="ChEBI" id="CHEBI:90616"/>
        <dbReference type="EC" id="2.1.1.72"/>
    </reaction>
</comment>
<evidence type="ECO:0000256" key="5">
    <source>
        <dbReference type="RuleBase" id="RU362026"/>
    </source>
</evidence>
<dbReference type="InterPro" id="IPR002052">
    <property type="entry name" value="DNA_methylase_N6_adenine_CS"/>
</dbReference>
<dbReference type="Pfam" id="PF01555">
    <property type="entry name" value="N6_N4_Mtase"/>
    <property type="match status" value="1"/>
</dbReference>
<name>A0ABT1XPE3_9SPHN</name>
<evidence type="ECO:0000313" key="7">
    <source>
        <dbReference type="EMBL" id="MCR2833457.1"/>
    </source>
</evidence>
<evidence type="ECO:0000256" key="1">
    <source>
        <dbReference type="ARBA" id="ARBA00006594"/>
    </source>
</evidence>
<sequence length="303" mass="33509">MSRTEILGPLGLFGDVSQERSRTRAEYQIFNADAFEWMNEQPQGSVHAIVTDPPYGLKEYTESETKKLRNGNKGGIWRIPPAGRAPLPRFTVLTDSDLTKLQEFFEKFATAAMHILAPGGHVMIATNPLLSHVVYIPMIEAGFEKRGEIIRLVQTLRGGDRPKSAEKEFPDVSVMPKSQWEPWGLFRKPCEGRVHDNLRKYGTGGLRRISGDLPFGDVIRSSPTRPQERAISNHPSLKPQDLMRQLVRASLPLGKGTVLDPFMGGGSTIAAAVAVGYQSVGVERDAEYFNLAKAGIPRLSELS</sequence>
<dbReference type="PRINTS" id="PR00508">
    <property type="entry name" value="S21N4MTFRASE"/>
</dbReference>
<keyword evidence="3" id="KW-0808">Transferase</keyword>
<dbReference type="Proteomes" id="UP001206067">
    <property type="component" value="Unassembled WGS sequence"/>
</dbReference>
<dbReference type="EC" id="2.1.1.-" evidence="5"/>
<dbReference type="EMBL" id="JANKHH010000003">
    <property type="protein sequence ID" value="MCR2833457.1"/>
    <property type="molecule type" value="Genomic_DNA"/>
</dbReference>
<evidence type="ECO:0000256" key="3">
    <source>
        <dbReference type="ARBA" id="ARBA00022679"/>
    </source>
</evidence>
<organism evidence="7 8">
    <name type="scientific">Parerythrobacter lacustris</name>
    <dbReference type="NCBI Taxonomy" id="2969984"/>
    <lineage>
        <taxon>Bacteria</taxon>
        <taxon>Pseudomonadati</taxon>
        <taxon>Pseudomonadota</taxon>
        <taxon>Alphaproteobacteria</taxon>
        <taxon>Sphingomonadales</taxon>
        <taxon>Erythrobacteraceae</taxon>
        <taxon>Parerythrobacter</taxon>
    </lineage>
</organism>
<dbReference type="InterPro" id="IPR002941">
    <property type="entry name" value="DNA_methylase_N4/N6"/>
</dbReference>
<feature type="domain" description="DNA methylase N-4/N-6" evidence="6">
    <location>
        <begin position="46"/>
        <end position="293"/>
    </location>
</feature>
<comment type="caution">
    <text evidence="7">The sequence shown here is derived from an EMBL/GenBank/DDBJ whole genome shotgun (WGS) entry which is preliminary data.</text>
</comment>
<dbReference type="InterPro" id="IPR029063">
    <property type="entry name" value="SAM-dependent_MTases_sf"/>
</dbReference>
<protein>
    <recommendedName>
        <fullName evidence="5">Methyltransferase</fullName>
        <ecNumber evidence="5">2.1.1.-</ecNumber>
    </recommendedName>
</protein>
<keyword evidence="2 7" id="KW-0489">Methyltransferase</keyword>
<dbReference type="SUPFAM" id="SSF53335">
    <property type="entry name" value="S-adenosyl-L-methionine-dependent methyltransferases"/>
    <property type="match status" value="1"/>
</dbReference>
<dbReference type="GO" id="GO:0032259">
    <property type="term" value="P:methylation"/>
    <property type="evidence" value="ECO:0007669"/>
    <property type="project" value="UniProtKB-KW"/>
</dbReference>
<dbReference type="RefSeq" id="WP_257595222.1">
    <property type="nucleotide sequence ID" value="NZ_JANKHH010000003.1"/>
</dbReference>
<dbReference type="PROSITE" id="PS00092">
    <property type="entry name" value="N6_MTASE"/>
    <property type="match status" value="1"/>
</dbReference>
<dbReference type="Gene3D" id="3.40.50.150">
    <property type="entry name" value="Vaccinia Virus protein VP39"/>
    <property type="match status" value="1"/>
</dbReference>
<dbReference type="GO" id="GO:0008168">
    <property type="term" value="F:methyltransferase activity"/>
    <property type="evidence" value="ECO:0007669"/>
    <property type="project" value="UniProtKB-KW"/>
</dbReference>
<accession>A0ABT1XPE3</accession>
<keyword evidence="8" id="KW-1185">Reference proteome</keyword>
<reference evidence="7 8" key="1">
    <citation type="submission" date="2022-08" db="EMBL/GenBank/DDBJ databases">
        <title>Polyphasic taxonomy analysis of Qipengyuania sp.RS5-5.</title>
        <authorList>
            <person name="Xamxidin M."/>
            <person name="Wu M."/>
        </authorList>
    </citation>
    <scope>NUCLEOTIDE SEQUENCE [LARGE SCALE GENOMIC DNA]</scope>
    <source>
        <strain evidence="7 8">RS5-5</strain>
    </source>
</reference>
<comment type="similarity">
    <text evidence="1 5">Belongs to the N(4)/N(6)-methyltransferase family.</text>
</comment>
<proteinExistence type="inferred from homology"/>
<evidence type="ECO:0000256" key="2">
    <source>
        <dbReference type="ARBA" id="ARBA00022603"/>
    </source>
</evidence>
<evidence type="ECO:0000256" key="4">
    <source>
        <dbReference type="ARBA" id="ARBA00047942"/>
    </source>
</evidence>
<evidence type="ECO:0000313" key="8">
    <source>
        <dbReference type="Proteomes" id="UP001206067"/>
    </source>
</evidence>